<evidence type="ECO:0000256" key="1">
    <source>
        <dbReference type="SAM" id="Phobius"/>
    </source>
</evidence>
<accession>A0AA46DXX8</accession>
<protein>
    <submittedName>
        <fullName evidence="2">Uncharacterized protein</fullName>
    </submittedName>
</protein>
<dbReference type="RefSeq" id="WP_134113677.1">
    <property type="nucleotide sequence ID" value="NZ_SOBG01000008.1"/>
</dbReference>
<comment type="caution">
    <text evidence="2">The sequence shown here is derived from an EMBL/GenBank/DDBJ whole genome shotgun (WGS) entry which is preliminary data.</text>
</comment>
<dbReference type="EMBL" id="SOBG01000008">
    <property type="protein sequence ID" value="TDT68094.1"/>
    <property type="molecule type" value="Genomic_DNA"/>
</dbReference>
<keyword evidence="1" id="KW-0472">Membrane</keyword>
<dbReference type="AlphaFoldDB" id="A0AA46DXX8"/>
<dbReference type="NCBIfam" id="NF033493">
    <property type="entry name" value="MetS_like_NSS"/>
    <property type="match status" value="1"/>
</dbReference>
<name>A0AA46DXX8_9FUSO</name>
<evidence type="ECO:0000313" key="2">
    <source>
        <dbReference type="EMBL" id="TDT68094.1"/>
    </source>
</evidence>
<keyword evidence="3" id="KW-1185">Reference proteome</keyword>
<keyword evidence="1" id="KW-1133">Transmembrane helix</keyword>
<sequence>MSNSSIVMAVFSMIVLWGGFGVCLSIAVKND</sequence>
<organism evidence="2 3">
    <name type="scientific">Hypnocyclicus thermotrophus</name>
    <dbReference type="NCBI Taxonomy" id="1627895"/>
    <lineage>
        <taxon>Bacteria</taxon>
        <taxon>Fusobacteriati</taxon>
        <taxon>Fusobacteriota</taxon>
        <taxon>Fusobacteriia</taxon>
        <taxon>Fusobacteriales</taxon>
        <taxon>Fusobacteriaceae</taxon>
        <taxon>Hypnocyclicus</taxon>
    </lineage>
</organism>
<proteinExistence type="predicted"/>
<reference evidence="2 3" key="1">
    <citation type="submission" date="2019-03" db="EMBL/GenBank/DDBJ databases">
        <title>Genomic Encyclopedia of Type Strains, Phase IV (KMG-IV): sequencing the most valuable type-strain genomes for metagenomic binning, comparative biology and taxonomic classification.</title>
        <authorList>
            <person name="Goeker M."/>
        </authorList>
    </citation>
    <scope>NUCLEOTIDE SEQUENCE [LARGE SCALE GENOMIC DNA]</scope>
    <source>
        <strain evidence="2 3">DSM 100055</strain>
    </source>
</reference>
<dbReference type="Proteomes" id="UP000294678">
    <property type="component" value="Unassembled WGS sequence"/>
</dbReference>
<keyword evidence="1" id="KW-0812">Transmembrane</keyword>
<feature type="transmembrane region" description="Helical" evidence="1">
    <location>
        <begin position="6"/>
        <end position="28"/>
    </location>
</feature>
<evidence type="ECO:0000313" key="3">
    <source>
        <dbReference type="Proteomes" id="UP000294678"/>
    </source>
</evidence>
<gene>
    <name evidence="2" type="ORF">EV215_1815</name>
</gene>